<protein>
    <submittedName>
        <fullName evidence="2">Alpha/beta fold hydrolase</fullName>
    </submittedName>
</protein>
<dbReference type="PANTHER" id="PTHR43433">
    <property type="entry name" value="HYDROLASE, ALPHA/BETA FOLD FAMILY PROTEIN"/>
    <property type="match status" value="1"/>
</dbReference>
<name>A0ABS2AIU5_9ACTN</name>
<dbReference type="InterPro" id="IPR000073">
    <property type="entry name" value="AB_hydrolase_1"/>
</dbReference>
<dbReference type="InterPro" id="IPR029058">
    <property type="entry name" value="AB_hydrolase_fold"/>
</dbReference>
<proteinExistence type="predicted"/>
<dbReference type="EMBL" id="JAENHP010000009">
    <property type="protein sequence ID" value="MBM2619131.1"/>
    <property type="molecule type" value="Genomic_DNA"/>
</dbReference>
<dbReference type="GO" id="GO:0016787">
    <property type="term" value="F:hydrolase activity"/>
    <property type="evidence" value="ECO:0007669"/>
    <property type="project" value="UniProtKB-KW"/>
</dbReference>
<keyword evidence="3" id="KW-1185">Reference proteome</keyword>
<feature type="domain" description="AB hydrolase-1" evidence="1">
    <location>
        <begin position="31"/>
        <end position="127"/>
    </location>
</feature>
<accession>A0ABS2AIU5</accession>
<dbReference type="InterPro" id="IPR050471">
    <property type="entry name" value="AB_hydrolase"/>
</dbReference>
<keyword evidence="2" id="KW-0378">Hydrolase</keyword>
<dbReference type="Gene3D" id="3.40.50.1820">
    <property type="entry name" value="alpha/beta hydrolase"/>
    <property type="match status" value="1"/>
</dbReference>
<reference evidence="2 3" key="1">
    <citation type="submission" date="2021-01" db="EMBL/GenBank/DDBJ databases">
        <title>Actinoplanes sp. nov. LDG1-06 isolated from lichen.</title>
        <authorList>
            <person name="Saeng-In P."/>
            <person name="Phongsopitanun W."/>
            <person name="Kanchanasin P."/>
            <person name="Yuki M."/>
            <person name="Kudo T."/>
            <person name="Ohkuma M."/>
            <person name="Tanasupawat S."/>
        </authorList>
    </citation>
    <scope>NUCLEOTIDE SEQUENCE [LARGE SCALE GENOMIC DNA]</scope>
    <source>
        <strain evidence="2 3">LDG1-06</strain>
    </source>
</reference>
<dbReference type="Pfam" id="PF00561">
    <property type="entry name" value="Abhydrolase_1"/>
    <property type="match status" value="1"/>
</dbReference>
<dbReference type="PANTHER" id="PTHR43433:SF10">
    <property type="entry name" value="AB HYDROLASE-1 DOMAIN-CONTAINING PROTEIN"/>
    <property type="match status" value="1"/>
</dbReference>
<dbReference type="SUPFAM" id="SSF53474">
    <property type="entry name" value="alpha/beta-Hydrolases"/>
    <property type="match status" value="1"/>
</dbReference>
<organism evidence="2 3">
    <name type="scientific">Paractinoplanes ovalisporus</name>
    <dbReference type="NCBI Taxonomy" id="2810368"/>
    <lineage>
        <taxon>Bacteria</taxon>
        <taxon>Bacillati</taxon>
        <taxon>Actinomycetota</taxon>
        <taxon>Actinomycetes</taxon>
        <taxon>Micromonosporales</taxon>
        <taxon>Micromonosporaceae</taxon>
        <taxon>Paractinoplanes</taxon>
    </lineage>
</organism>
<evidence type="ECO:0000259" key="1">
    <source>
        <dbReference type="Pfam" id="PF00561"/>
    </source>
</evidence>
<dbReference type="RefSeq" id="WP_203379135.1">
    <property type="nucleotide sequence ID" value="NZ_JAENHP010000009.1"/>
</dbReference>
<comment type="caution">
    <text evidence="2">The sequence shown here is derived from an EMBL/GenBank/DDBJ whole genome shotgun (WGS) entry which is preliminary data.</text>
</comment>
<sequence>MTLPESHELTTADGRLLRYCLYGPVDGTPAIFHSGSPSCRWKRPDLIATMERSKLRLLVYDRPGYGGSSRQPGRTVADAASDVRELADAYGWERFGIFGGSGGGPHALACAALLGDRVTRCAVLSGIKPRDGVSEESVVRSRIAENTAHVMAAVDAGGPEMVGQAGPPAKDDPDAMARLRATFVESHDGWADDTLAFGRPWGFDVRTIGVPVGVWRGTNDTAVPGAEPEWLLANIPGAAGHVYDGGHLPGQDVYGEIYDWLSSSQLTATRG</sequence>
<evidence type="ECO:0000313" key="2">
    <source>
        <dbReference type="EMBL" id="MBM2619131.1"/>
    </source>
</evidence>
<evidence type="ECO:0000313" key="3">
    <source>
        <dbReference type="Proteomes" id="UP000632138"/>
    </source>
</evidence>
<dbReference type="Proteomes" id="UP000632138">
    <property type="component" value="Unassembled WGS sequence"/>
</dbReference>
<gene>
    <name evidence="2" type="ORF">JIG36_26605</name>
</gene>